<dbReference type="Pfam" id="PF01464">
    <property type="entry name" value="SLT"/>
    <property type="match status" value="1"/>
</dbReference>
<evidence type="ECO:0000259" key="3">
    <source>
        <dbReference type="PROSITE" id="PS51782"/>
    </source>
</evidence>
<gene>
    <name evidence="4" type="ORF">VTAP4600_A2321</name>
</gene>
<dbReference type="EMBL" id="LT960611">
    <property type="protein sequence ID" value="SON50300.1"/>
    <property type="molecule type" value="Genomic_DNA"/>
</dbReference>
<proteinExistence type="inferred from homology"/>
<dbReference type="Proteomes" id="UP000235828">
    <property type="component" value="Chromosome A"/>
</dbReference>
<dbReference type="Gene3D" id="1.10.530.10">
    <property type="match status" value="1"/>
</dbReference>
<name>A0A2N8ZEJ4_9VIBR</name>
<evidence type="ECO:0000313" key="5">
    <source>
        <dbReference type="Proteomes" id="UP000235828"/>
    </source>
</evidence>
<evidence type="ECO:0000256" key="1">
    <source>
        <dbReference type="ARBA" id="ARBA00007734"/>
    </source>
</evidence>
<dbReference type="PROSITE" id="PS00922">
    <property type="entry name" value="TRANSGLYCOSYLASE"/>
    <property type="match status" value="1"/>
</dbReference>
<dbReference type="InterPro" id="IPR018392">
    <property type="entry name" value="LysM"/>
</dbReference>
<evidence type="ECO:0000256" key="2">
    <source>
        <dbReference type="SAM" id="MobiDB-lite"/>
    </source>
</evidence>
<dbReference type="InterPro" id="IPR008258">
    <property type="entry name" value="Transglycosylase_SLT_dom_1"/>
</dbReference>
<dbReference type="CDD" id="cd00118">
    <property type="entry name" value="LysM"/>
    <property type="match status" value="3"/>
</dbReference>
<dbReference type="InterPro" id="IPR036779">
    <property type="entry name" value="LysM_dom_sf"/>
</dbReference>
<accession>A0A2N8ZEJ4</accession>
<dbReference type="PANTHER" id="PTHR33734:SF22">
    <property type="entry name" value="MEMBRANE-BOUND LYTIC MUREIN TRANSGLYCOSYLASE D"/>
    <property type="match status" value="1"/>
</dbReference>
<keyword evidence="5" id="KW-1185">Reference proteome</keyword>
<evidence type="ECO:0000313" key="4">
    <source>
        <dbReference type="EMBL" id="SON50300.1"/>
    </source>
</evidence>
<dbReference type="KEGG" id="vta:A2321"/>
<feature type="compositionally biased region" description="Low complexity" evidence="2">
    <location>
        <begin position="28"/>
        <end position="41"/>
    </location>
</feature>
<dbReference type="SUPFAM" id="SSF54106">
    <property type="entry name" value="LysM domain"/>
    <property type="match status" value="3"/>
</dbReference>
<reference evidence="4 5" key="1">
    <citation type="submission" date="2017-10" db="EMBL/GenBank/DDBJ databases">
        <authorList>
            <person name="Banno H."/>
            <person name="Chua N.-H."/>
        </authorList>
    </citation>
    <scope>NUCLEOTIDE SEQUENCE [LARGE SCALE GENOMIC DNA]</scope>
    <source>
        <strain evidence="4">Vibrio tapetis CECT4600</strain>
    </source>
</reference>
<feature type="domain" description="LysM" evidence="3">
    <location>
        <begin position="339"/>
        <end position="382"/>
    </location>
</feature>
<dbReference type="PROSITE" id="PS51782">
    <property type="entry name" value="LYSM"/>
    <property type="match status" value="3"/>
</dbReference>
<dbReference type="InterPro" id="IPR023346">
    <property type="entry name" value="Lysozyme-like_dom_sf"/>
</dbReference>
<dbReference type="Pfam" id="PF01476">
    <property type="entry name" value="LysM"/>
    <property type="match status" value="3"/>
</dbReference>
<dbReference type="SUPFAM" id="SSF53955">
    <property type="entry name" value="Lysozyme-like"/>
    <property type="match status" value="1"/>
</dbReference>
<dbReference type="AlphaFoldDB" id="A0A2N8ZEJ4"/>
<dbReference type="GO" id="GO:0000270">
    <property type="term" value="P:peptidoglycan metabolic process"/>
    <property type="evidence" value="ECO:0007669"/>
    <property type="project" value="InterPro"/>
</dbReference>
<feature type="region of interest" description="Disordered" evidence="2">
    <location>
        <begin position="20"/>
        <end position="56"/>
    </location>
</feature>
<feature type="domain" description="LysM" evidence="3">
    <location>
        <begin position="413"/>
        <end position="457"/>
    </location>
</feature>
<feature type="domain" description="LysM" evidence="3">
    <location>
        <begin position="470"/>
        <end position="514"/>
    </location>
</feature>
<dbReference type="GO" id="GO:0008932">
    <property type="term" value="F:lytic endotransglycosylase activity"/>
    <property type="evidence" value="ECO:0007669"/>
    <property type="project" value="TreeGrafter"/>
</dbReference>
<organism evidence="4 5">
    <name type="scientific">Vibrio tapetis subsp. tapetis</name>
    <dbReference type="NCBI Taxonomy" id="1671868"/>
    <lineage>
        <taxon>Bacteria</taxon>
        <taxon>Pseudomonadati</taxon>
        <taxon>Pseudomonadota</taxon>
        <taxon>Gammaproteobacteria</taxon>
        <taxon>Vibrionales</taxon>
        <taxon>Vibrionaceae</taxon>
        <taxon>Vibrio</taxon>
    </lineage>
</organism>
<dbReference type="GO" id="GO:0016020">
    <property type="term" value="C:membrane"/>
    <property type="evidence" value="ECO:0007669"/>
    <property type="project" value="InterPro"/>
</dbReference>
<dbReference type="CDD" id="cd16894">
    <property type="entry name" value="MltD-like"/>
    <property type="match status" value="1"/>
</dbReference>
<comment type="similarity">
    <text evidence="1">Belongs to the transglycosylase Slt family.</text>
</comment>
<dbReference type="Gene3D" id="3.10.350.10">
    <property type="entry name" value="LysM domain"/>
    <property type="match status" value="3"/>
</dbReference>
<dbReference type="InterPro" id="IPR000189">
    <property type="entry name" value="Transglyc_AS"/>
</dbReference>
<protein>
    <submittedName>
        <fullName evidence="4">Putative Lytic Transglycosylase/Lysozyme domain fused with LysM repeat and MLTD_N domains</fullName>
    </submittedName>
</protein>
<dbReference type="PROSITE" id="PS51257">
    <property type="entry name" value="PROKAR_LIPOPROTEIN"/>
    <property type="match status" value="1"/>
</dbReference>
<dbReference type="PANTHER" id="PTHR33734">
    <property type="entry name" value="LYSM DOMAIN-CONTAINING GPI-ANCHORED PROTEIN 2"/>
    <property type="match status" value="1"/>
</dbReference>
<sequence length="523" mass="57974">MRVKYSWVLALALTGCQLTQQEPSTTQNSETNTPSTEPSSTAKVSKPNASIAQTKPVPVVTPQTQEDVWQRIAMQLEMPIPDHKTVDYYRTWYIKHPNHLKTVSQRAEPFLHLITEKIEQRGLPLELALLPIVESSFDPFAYSHGSAAGLWQFVPATGKAYGLDQNYWYDGRRDVAAATDAALTFLESLNKRFDGNWDHAIAAYNSGGGRVNSAIRANKKANKPIDFFSLSLPKETSGYVPKLLALADILANQEKYGVNIPPIANKPVLATVDPKEQLDLAIAAQYAGLSVKELQGYNPAYNQWATSPNGPQHLLLPIETVDKFNSEVRKNKGKGLKLVRYQVQSGDSLSVLANKYNTTTKVIQKANGLSNNTIRVGQHLMIPTSTKNDATYALSADNRLAKTQSRSRGKYKFTHTVKSGDSLWSIAKNNKVSHQSLAKWNGMGPKDTLRIGQDLVIWKNSNEGAIIRTVFYSVRSGDTISGIASKFKVRSNDIVKWNSLLKSKYLQPGQKIKLYVDVTKVSV</sequence>
<dbReference type="SMART" id="SM00257">
    <property type="entry name" value="LysM"/>
    <property type="match status" value="3"/>
</dbReference>